<evidence type="ECO:0000256" key="8">
    <source>
        <dbReference type="ARBA" id="ARBA00022741"/>
    </source>
</evidence>
<evidence type="ECO:0000256" key="4">
    <source>
        <dbReference type="ARBA" id="ARBA00022679"/>
    </source>
</evidence>
<evidence type="ECO:0000256" key="3">
    <source>
        <dbReference type="ARBA" id="ARBA00022555"/>
    </source>
</evidence>
<keyword evidence="6" id="KW-0548">Nucleotidyltransferase</keyword>
<dbReference type="GO" id="GO:0008033">
    <property type="term" value="P:tRNA processing"/>
    <property type="evidence" value="ECO:0007669"/>
    <property type="project" value="UniProtKB-KW"/>
</dbReference>
<evidence type="ECO:0000256" key="5">
    <source>
        <dbReference type="ARBA" id="ARBA00022694"/>
    </source>
</evidence>
<dbReference type="InterPro" id="IPR002646">
    <property type="entry name" value="PolA_pol_head_dom"/>
</dbReference>
<dbReference type="SUPFAM" id="SSF81891">
    <property type="entry name" value="Poly A polymerase C-terminal region-like"/>
    <property type="match status" value="1"/>
</dbReference>
<keyword evidence="3" id="KW-0820">tRNA-binding</keyword>
<evidence type="ECO:0000256" key="12">
    <source>
        <dbReference type="RuleBase" id="RU003953"/>
    </source>
</evidence>
<keyword evidence="4 12" id="KW-0808">Transferase</keyword>
<dbReference type="AlphaFoldDB" id="A0A7V5M0F4"/>
<keyword evidence="11" id="KW-0129">CBS domain</keyword>
<gene>
    <name evidence="14" type="ORF">ENL39_04350</name>
</gene>
<keyword evidence="5" id="KW-0819">tRNA processing</keyword>
<dbReference type="InterPro" id="IPR000644">
    <property type="entry name" value="CBS_dom"/>
</dbReference>
<dbReference type="SMART" id="SM00116">
    <property type="entry name" value="CBS"/>
    <property type="match status" value="2"/>
</dbReference>
<evidence type="ECO:0000256" key="2">
    <source>
        <dbReference type="ARBA" id="ARBA00007265"/>
    </source>
</evidence>
<dbReference type="PANTHER" id="PTHR47788">
    <property type="entry name" value="POLYA POLYMERASE"/>
    <property type="match status" value="1"/>
</dbReference>
<evidence type="ECO:0000313" key="14">
    <source>
        <dbReference type="EMBL" id="HHF98699.1"/>
    </source>
</evidence>
<organism evidence="14">
    <name type="scientific">Aerophobetes bacterium</name>
    <dbReference type="NCBI Taxonomy" id="2030807"/>
    <lineage>
        <taxon>Bacteria</taxon>
        <taxon>Candidatus Aerophobota</taxon>
    </lineage>
</organism>
<dbReference type="Gene3D" id="1.10.3090.10">
    <property type="entry name" value="cca-adding enzyme, domain 2"/>
    <property type="match status" value="1"/>
</dbReference>
<name>A0A7V5M0F4_UNCAE</name>
<dbReference type="GO" id="GO:0046872">
    <property type="term" value="F:metal ion binding"/>
    <property type="evidence" value="ECO:0007669"/>
    <property type="project" value="UniProtKB-KW"/>
</dbReference>
<dbReference type="Pfam" id="PF01743">
    <property type="entry name" value="PolyA_pol"/>
    <property type="match status" value="1"/>
</dbReference>
<dbReference type="InterPro" id="IPR046342">
    <property type="entry name" value="CBS_dom_sf"/>
</dbReference>
<keyword evidence="7" id="KW-0479">Metal-binding</keyword>
<evidence type="ECO:0000256" key="7">
    <source>
        <dbReference type="ARBA" id="ARBA00022723"/>
    </source>
</evidence>
<dbReference type="Pfam" id="PF12627">
    <property type="entry name" value="PolyA_pol_RNAbd"/>
    <property type="match status" value="1"/>
</dbReference>
<keyword evidence="10 12" id="KW-0694">RNA-binding</keyword>
<keyword evidence="9" id="KW-0460">Magnesium</keyword>
<dbReference type="InterPro" id="IPR032828">
    <property type="entry name" value="PolyA_RNA-bd"/>
</dbReference>
<evidence type="ECO:0000256" key="1">
    <source>
        <dbReference type="ARBA" id="ARBA00001946"/>
    </source>
</evidence>
<dbReference type="PANTHER" id="PTHR47788:SF1">
    <property type="entry name" value="A-ADDING TRNA NUCLEOTIDYLTRANSFERASE"/>
    <property type="match status" value="1"/>
</dbReference>
<dbReference type="SUPFAM" id="SSF64182">
    <property type="entry name" value="DHH phosphoesterases"/>
    <property type="match status" value="1"/>
</dbReference>
<keyword evidence="8" id="KW-0547">Nucleotide-binding</keyword>
<dbReference type="Gene3D" id="3.30.460.10">
    <property type="entry name" value="Beta Polymerase, domain 2"/>
    <property type="match status" value="1"/>
</dbReference>
<accession>A0A7V5M0F4</accession>
<dbReference type="GO" id="GO:0000049">
    <property type="term" value="F:tRNA binding"/>
    <property type="evidence" value="ECO:0007669"/>
    <property type="project" value="UniProtKB-KW"/>
</dbReference>
<evidence type="ECO:0000256" key="9">
    <source>
        <dbReference type="ARBA" id="ARBA00022842"/>
    </source>
</evidence>
<feature type="domain" description="CBS" evidence="13">
    <location>
        <begin position="377"/>
        <end position="432"/>
    </location>
</feature>
<dbReference type="PROSITE" id="PS51371">
    <property type="entry name" value="CBS"/>
    <property type="match status" value="2"/>
</dbReference>
<comment type="cofactor">
    <cofactor evidence="1">
        <name>Mg(2+)</name>
        <dbReference type="ChEBI" id="CHEBI:18420"/>
    </cofactor>
</comment>
<feature type="domain" description="CBS" evidence="13">
    <location>
        <begin position="314"/>
        <end position="371"/>
    </location>
</feature>
<protein>
    <submittedName>
        <fullName evidence="14">CBS domain-containing protein</fullName>
    </submittedName>
</protein>
<proteinExistence type="inferred from homology"/>
<dbReference type="Gene3D" id="3.10.580.10">
    <property type="entry name" value="CBS-domain"/>
    <property type="match status" value="1"/>
</dbReference>
<dbReference type="Gene3D" id="3.90.1640.10">
    <property type="entry name" value="inorganic pyrophosphatase (n-terminal core)"/>
    <property type="match status" value="1"/>
</dbReference>
<reference evidence="14" key="1">
    <citation type="journal article" date="2020" name="mSystems">
        <title>Genome- and Community-Level Interaction Insights into Carbon Utilization and Element Cycling Functions of Hydrothermarchaeota in Hydrothermal Sediment.</title>
        <authorList>
            <person name="Zhou Z."/>
            <person name="Liu Y."/>
            <person name="Xu W."/>
            <person name="Pan J."/>
            <person name="Luo Z.H."/>
            <person name="Li M."/>
        </authorList>
    </citation>
    <scope>NUCLEOTIDE SEQUENCE [LARGE SCALE GENOMIC DNA]</scope>
    <source>
        <strain evidence="14">HyVt-92</strain>
    </source>
</reference>
<dbReference type="SUPFAM" id="SSF54631">
    <property type="entry name" value="CBS-domain pair"/>
    <property type="match status" value="1"/>
</dbReference>
<evidence type="ECO:0000259" key="13">
    <source>
        <dbReference type="PROSITE" id="PS51371"/>
    </source>
</evidence>
<dbReference type="Gene3D" id="3.10.310.30">
    <property type="match status" value="1"/>
</dbReference>
<evidence type="ECO:0000256" key="6">
    <source>
        <dbReference type="ARBA" id="ARBA00022695"/>
    </source>
</evidence>
<evidence type="ECO:0000256" key="11">
    <source>
        <dbReference type="PROSITE-ProRule" id="PRU00703"/>
    </source>
</evidence>
<evidence type="ECO:0000256" key="10">
    <source>
        <dbReference type="ARBA" id="ARBA00022884"/>
    </source>
</evidence>
<dbReference type="GO" id="GO:0016779">
    <property type="term" value="F:nucleotidyltransferase activity"/>
    <property type="evidence" value="ECO:0007669"/>
    <property type="project" value="UniProtKB-KW"/>
</dbReference>
<dbReference type="GO" id="GO:0000166">
    <property type="term" value="F:nucleotide binding"/>
    <property type="evidence" value="ECO:0007669"/>
    <property type="project" value="UniProtKB-KW"/>
</dbReference>
<comment type="similarity">
    <text evidence="2 12">Belongs to the tRNA nucleotidyltransferase/poly(A) polymerase family.</text>
</comment>
<dbReference type="InterPro" id="IPR038763">
    <property type="entry name" value="DHH_sf"/>
</dbReference>
<dbReference type="Pfam" id="PF00571">
    <property type="entry name" value="CBS"/>
    <property type="match status" value="2"/>
</dbReference>
<dbReference type="SUPFAM" id="SSF81301">
    <property type="entry name" value="Nucleotidyltransferase"/>
    <property type="match status" value="1"/>
</dbReference>
<dbReference type="Proteomes" id="UP000886070">
    <property type="component" value="Unassembled WGS sequence"/>
</dbReference>
<dbReference type="CDD" id="cd05398">
    <property type="entry name" value="NT_ClassII-CCAase"/>
    <property type="match status" value="1"/>
</dbReference>
<dbReference type="InterPro" id="IPR052390">
    <property type="entry name" value="tRNA_nt/polyA_polymerase"/>
</dbReference>
<dbReference type="InterPro" id="IPR043519">
    <property type="entry name" value="NT_sf"/>
</dbReference>
<dbReference type="EMBL" id="DRTT01000121">
    <property type="protein sequence ID" value="HHF98699.1"/>
    <property type="molecule type" value="Genomic_DNA"/>
</dbReference>
<comment type="caution">
    <text evidence="14">The sequence shown here is derived from an EMBL/GenBank/DDBJ whole genome shotgun (WGS) entry which is preliminary data.</text>
</comment>
<sequence>MEVITTHTSCDFDGLASMIAAKKLYPKAKVFFSSSPSQEVRDFMHLYGELLPVEKKIDKISLEKVKRLILVDTRWVDRIGVFGEIIKRKNVEIHVYDHHPFHPEAIKGSFEVCREVGAATSILVDIIKKRGIYLSPFEATLFTLGIYEDTGSLSFSSTTSFDLEAVSYLLDRRANLEFISTFLSHTLTEKQFLLLKEFLEKAKTIYINGVEVVIVKARVEGFVGGISAPLQKFVSLKNPDVVFAIVGSGEKVYVMARSRLPFVNVDEILTPLGGGGHSLAASALLKDVDLREVEEKLEEILRKKISAYFTVGKIIPPFFKKVSPETSLKKVKEILDKEGLQVLPVEDKGRIIGVISKRQVENAIKHASFSSSIKGYYSRKIVSISPSFSLKKVQQLMMQEEVPWVLVFDKDKFQGIVTSLDVFNAFYLNPPSGENLSSLLKKKVPAKVMDVLFEAGKLAQSLNFSVFIVGGFVRDLLLGKENFDIDLSVEGDGIFFAKKLAEKLKAHLTLHPEFGTATLYLGEGFKLDIATSRREFYPRPGALPRVEPACLKEDLFRRDFTVNAMAISINPYDFGRLIDFFGGKEDIENARVKVLHSKSFVDDPTRIFRAIRFEQRYGFKIDKDTENLIKEAVEKNFFRYVSGKRIKEELVQILEEDRPDKNLKRIKQLGILKIIHPKLKFTSCKERLLDHLVDAIATYELLTGKESKRWLVKLCLLFERVTREEVEDFCKKYSFTREEKETLLTSCKEWRKIVKALAVPKIRPSSICFLLDPFPPETLIFTMARTKSKIVKKRIIFYLSHLQKIKLETTGEDLKKLGYRPSPEFSRILEEVKRAKLDGIIGTKEEEIEFIRKNFPPGRYK</sequence>